<keyword evidence="4 5" id="KW-0472">Membrane</keyword>
<organism evidence="7 8">
    <name type="scientific">Pedobacter segetis</name>
    <dbReference type="NCBI Taxonomy" id="2793069"/>
    <lineage>
        <taxon>Bacteria</taxon>
        <taxon>Pseudomonadati</taxon>
        <taxon>Bacteroidota</taxon>
        <taxon>Sphingobacteriia</taxon>
        <taxon>Sphingobacteriales</taxon>
        <taxon>Sphingobacteriaceae</taxon>
        <taxon>Pedobacter</taxon>
    </lineage>
</organism>
<keyword evidence="2 5" id="KW-0812">Transmembrane</keyword>
<protein>
    <submittedName>
        <fullName evidence="7">O-antigen ligase family protein</fullName>
    </submittedName>
</protein>
<dbReference type="PANTHER" id="PTHR37422">
    <property type="entry name" value="TEICHURONIC ACID BIOSYNTHESIS PROTEIN TUAE"/>
    <property type="match status" value="1"/>
</dbReference>
<evidence type="ECO:0000256" key="1">
    <source>
        <dbReference type="ARBA" id="ARBA00004141"/>
    </source>
</evidence>
<name>A0ABS1BMI4_9SPHI</name>
<feature type="transmembrane region" description="Helical" evidence="5">
    <location>
        <begin position="203"/>
        <end position="223"/>
    </location>
</feature>
<evidence type="ECO:0000313" key="7">
    <source>
        <dbReference type="EMBL" id="MBK0384107.1"/>
    </source>
</evidence>
<evidence type="ECO:0000256" key="4">
    <source>
        <dbReference type="ARBA" id="ARBA00023136"/>
    </source>
</evidence>
<evidence type="ECO:0000256" key="3">
    <source>
        <dbReference type="ARBA" id="ARBA00022989"/>
    </source>
</evidence>
<evidence type="ECO:0000259" key="6">
    <source>
        <dbReference type="Pfam" id="PF04932"/>
    </source>
</evidence>
<dbReference type="RefSeq" id="WP_200587511.1">
    <property type="nucleotide sequence ID" value="NZ_JAEHFY010000022.1"/>
</dbReference>
<comment type="subcellular location">
    <subcellularLocation>
        <location evidence="1">Membrane</location>
        <topology evidence="1">Multi-pass membrane protein</topology>
    </subcellularLocation>
</comment>
<evidence type="ECO:0000313" key="8">
    <source>
        <dbReference type="Proteomes" id="UP000660024"/>
    </source>
</evidence>
<feature type="transmembrane region" description="Helical" evidence="5">
    <location>
        <begin position="136"/>
        <end position="154"/>
    </location>
</feature>
<feature type="transmembrane region" description="Helical" evidence="5">
    <location>
        <begin position="275"/>
        <end position="294"/>
    </location>
</feature>
<feature type="transmembrane region" description="Helical" evidence="5">
    <location>
        <begin position="79"/>
        <end position="95"/>
    </location>
</feature>
<dbReference type="GO" id="GO:0016874">
    <property type="term" value="F:ligase activity"/>
    <property type="evidence" value="ECO:0007669"/>
    <property type="project" value="UniProtKB-KW"/>
</dbReference>
<proteinExistence type="predicted"/>
<feature type="transmembrane region" description="Helical" evidence="5">
    <location>
        <begin position="419"/>
        <end position="436"/>
    </location>
</feature>
<keyword evidence="7" id="KW-0436">Ligase</keyword>
<dbReference type="PANTHER" id="PTHR37422:SF13">
    <property type="entry name" value="LIPOPOLYSACCHARIDE BIOSYNTHESIS PROTEIN PA4999-RELATED"/>
    <property type="match status" value="1"/>
</dbReference>
<keyword evidence="3 5" id="KW-1133">Transmembrane helix</keyword>
<dbReference type="InterPro" id="IPR051533">
    <property type="entry name" value="WaaL-like"/>
</dbReference>
<feature type="transmembrane region" description="Helical" evidence="5">
    <location>
        <begin position="12"/>
        <end position="28"/>
    </location>
</feature>
<dbReference type="Proteomes" id="UP000660024">
    <property type="component" value="Unassembled WGS sequence"/>
</dbReference>
<reference evidence="7 8" key="1">
    <citation type="submission" date="2020-12" db="EMBL/GenBank/DDBJ databases">
        <title>Bacterial novel species Pedobacter sp. SD-b isolated from soil.</title>
        <authorList>
            <person name="Jung H.-Y."/>
        </authorList>
    </citation>
    <scope>NUCLEOTIDE SEQUENCE [LARGE SCALE GENOMIC DNA]</scope>
    <source>
        <strain evidence="7 8">SD-b</strain>
    </source>
</reference>
<feature type="transmembrane region" description="Helical" evidence="5">
    <location>
        <begin position="252"/>
        <end position="268"/>
    </location>
</feature>
<evidence type="ECO:0000256" key="2">
    <source>
        <dbReference type="ARBA" id="ARBA00022692"/>
    </source>
</evidence>
<feature type="transmembrane region" description="Helical" evidence="5">
    <location>
        <begin position="163"/>
        <end position="183"/>
    </location>
</feature>
<feature type="transmembrane region" description="Helical" evidence="5">
    <location>
        <begin position="390"/>
        <end position="412"/>
    </location>
</feature>
<comment type="caution">
    <text evidence="7">The sequence shown here is derived from an EMBL/GenBank/DDBJ whole genome shotgun (WGS) entry which is preliminary data.</text>
</comment>
<accession>A0ABS1BMI4</accession>
<evidence type="ECO:0000256" key="5">
    <source>
        <dbReference type="SAM" id="Phobius"/>
    </source>
</evidence>
<feature type="transmembrane region" description="Helical" evidence="5">
    <location>
        <begin position="40"/>
        <end position="59"/>
    </location>
</feature>
<keyword evidence="8" id="KW-1185">Reference proteome</keyword>
<feature type="transmembrane region" description="Helical" evidence="5">
    <location>
        <begin position="107"/>
        <end position="130"/>
    </location>
</feature>
<dbReference type="Pfam" id="PF04932">
    <property type="entry name" value="Wzy_C"/>
    <property type="match status" value="1"/>
</dbReference>
<gene>
    <name evidence="7" type="ORF">I5M32_14145</name>
</gene>
<dbReference type="EMBL" id="JAEHFY010000022">
    <property type="protein sequence ID" value="MBK0384107.1"/>
    <property type="molecule type" value="Genomic_DNA"/>
</dbReference>
<sequence>MVASADIKKLYGISILSLLLAAFIAYRFPSYFILILPPIFLLAGLFILSIESVFFIVAFCSPFSIKYLIGGSGINLPDEPLMIVLMFLFIIKMIEEPSLFKPILKQPLTLLVTLNLGWILITSVTSTLPMVSFKFLFARLWTVTFGYFWGVLIFKNPKNIKKFILAFGLGLCVVVIYSTYNHYGFGFSQKKAMLVMKPLMDDHTVYSAVCSMVLAFCVTMLFLKNLFYEKLLFFGIALLSLTGVILSYSRAAALSLVFVLIFSFLLKLKIRFKTLSICFLVIISVGLVFSNEIYQRIRLNHVASGKNLIGDIKSISNVNNDESNVERLNRWESGFRMFKEKPFLGFGPGTYQFQYSGYQKSNQMTSISTTHGDMGNAHSEYFGPLIESGVIGFLIVLMLFGLSISILMKLYYQHDDRTIRMFSLAILLSLLTYYFHGMMNDFLDQDKAAVLVWALLGMATSLNLKRVSNGSLKKEW</sequence>
<dbReference type="InterPro" id="IPR007016">
    <property type="entry name" value="O-antigen_ligase-rel_domated"/>
</dbReference>
<feature type="domain" description="O-antigen ligase-related" evidence="6">
    <location>
        <begin position="236"/>
        <end position="396"/>
    </location>
</feature>
<feature type="transmembrane region" description="Helical" evidence="5">
    <location>
        <begin position="448"/>
        <end position="464"/>
    </location>
</feature>